<comment type="caution">
    <text evidence="6">The sequence shown here is derived from an EMBL/GenBank/DDBJ whole genome shotgun (WGS) entry which is preliminary data.</text>
</comment>
<evidence type="ECO:0000256" key="4">
    <source>
        <dbReference type="ARBA" id="ARBA00022840"/>
    </source>
</evidence>
<dbReference type="Proteomes" id="UP000245212">
    <property type="component" value="Unassembled WGS sequence"/>
</dbReference>
<dbReference type="EMBL" id="QETA01000004">
    <property type="protein sequence ID" value="PWF22688.1"/>
    <property type="molecule type" value="Genomic_DNA"/>
</dbReference>
<gene>
    <name evidence="6" type="ORF">DD235_11485</name>
</gene>
<dbReference type="GO" id="GO:0006633">
    <property type="term" value="P:fatty acid biosynthetic process"/>
    <property type="evidence" value="ECO:0007669"/>
    <property type="project" value="TreeGrafter"/>
</dbReference>
<name>A0A2V1K0Y7_9BURK</name>
<proteinExistence type="inferred from homology"/>
<accession>A0A2V1K0Y7</accession>
<dbReference type="RefSeq" id="WP_109062212.1">
    <property type="nucleotide sequence ID" value="NZ_QETA01000004.1"/>
</dbReference>
<dbReference type="GO" id="GO:0004321">
    <property type="term" value="F:fatty-acyl-CoA synthase activity"/>
    <property type="evidence" value="ECO:0007669"/>
    <property type="project" value="TreeGrafter"/>
</dbReference>
<dbReference type="GO" id="GO:0005524">
    <property type="term" value="F:ATP binding"/>
    <property type="evidence" value="ECO:0007669"/>
    <property type="project" value="UniProtKB-KW"/>
</dbReference>
<evidence type="ECO:0000256" key="2">
    <source>
        <dbReference type="ARBA" id="ARBA00022598"/>
    </source>
</evidence>
<evidence type="ECO:0000313" key="6">
    <source>
        <dbReference type="EMBL" id="PWF22688.1"/>
    </source>
</evidence>
<keyword evidence="4" id="KW-0067">ATP-binding</keyword>
<dbReference type="InterPro" id="IPR000873">
    <property type="entry name" value="AMP-dep_synth/lig_dom"/>
</dbReference>
<reference evidence="7" key="1">
    <citation type="submission" date="2018-05" db="EMBL/GenBank/DDBJ databases">
        <authorList>
            <person name="Li Y."/>
        </authorList>
    </citation>
    <scope>NUCLEOTIDE SEQUENCE [LARGE SCALE GENOMIC DNA]</scope>
    <source>
        <strain evidence="7">3d-2-2</strain>
    </source>
</reference>
<evidence type="ECO:0000313" key="7">
    <source>
        <dbReference type="Proteomes" id="UP000245212"/>
    </source>
</evidence>
<evidence type="ECO:0000256" key="1">
    <source>
        <dbReference type="ARBA" id="ARBA00006432"/>
    </source>
</evidence>
<protein>
    <submittedName>
        <fullName evidence="6">Acetyl-CoA synthetase</fullName>
    </submittedName>
</protein>
<dbReference type="SUPFAM" id="SSF56801">
    <property type="entry name" value="Acetyl-CoA synthetase-like"/>
    <property type="match status" value="1"/>
</dbReference>
<evidence type="ECO:0000256" key="3">
    <source>
        <dbReference type="ARBA" id="ARBA00022741"/>
    </source>
</evidence>
<feature type="domain" description="AMP-dependent synthetase/ligase" evidence="5">
    <location>
        <begin position="37"/>
        <end position="375"/>
    </location>
</feature>
<dbReference type="InterPro" id="IPR051087">
    <property type="entry name" value="Mitochondrial_ACSM"/>
</dbReference>
<sequence>MNDHYTTLYDTFGWWIPGRFSLAQACCYRWVENAADAQRIALYAVDPEGRLDTWSYDRLARTVSRLANGLTRMGIVRGDRVALVLGQRPESLAALLAVNSVGAIAVPLSCQLGPDALEQRLRHAEARLAIIDSEGGENLLRIQHRCPSLSLILAIDMINEHVMSWRTLLARQEEHFTPLPMLPSDPALLLYPQGPAAGRRPRGLLYAQVSLIGSLPGFVAAHDWFPQPGDVLWTQSDWSLGTTLLNTLLPVLYFGRSLAATAGRLTAWRLQALLDQLPLTCLSFPAAAFEHLRETWAGMEIRPAHLRNLVVTGRTPPSGLSAHCQTLFGIPANFVYQHPSEAVSLIGESASQWPSRPGSLGRAYPGHRIRLAHPDPAMAGNSSNTGTLEISRTDRYGHPDPALALGYWRDPTLTLHQPIAPWLSSEEWLHMDEAGYLWPAADNTPSVPT</sequence>
<dbReference type="AlphaFoldDB" id="A0A2V1K0Y7"/>
<dbReference type="PANTHER" id="PTHR43605">
    <property type="entry name" value="ACYL-COENZYME A SYNTHETASE"/>
    <property type="match status" value="1"/>
</dbReference>
<organism evidence="6 7">
    <name type="scientific">Corticimicrobacter populi</name>
    <dbReference type="NCBI Taxonomy" id="2175229"/>
    <lineage>
        <taxon>Bacteria</taxon>
        <taxon>Pseudomonadati</taxon>
        <taxon>Pseudomonadota</taxon>
        <taxon>Betaproteobacteria</taxon>
        <taxon>Burkholderiales</taxon>
        <taxon>Alcaligenaceae</taxon>
        <taxon>Corticimicrobacter</taxon>
    </lineage>
</organism>
<dbReference type="GO" id="GO:0015645">
    <property type="term" value="F:fatty acid ligase activity"/>
    <property type="evidence" value="ECO:0007669"/>
    <property type="project" value="TreeGrafter"/>
</dbReference>
<comment type="similarity">
    <text evidence="1">Belongs to the ATP-dependent AMP-binding enzyme family.</text>
</comment>
<dbReference type="Pfam" id="PF00501">
    <property type="entry name" value="AMP-binding"/>
    <property type="match status" value="1"/>
</dbReference>
<dbReference type="InterPro" id="IPR042099">
    <property type="entry name" value="ANL_N_sf"/>
</dbReference>
<keyword evidence="3" id="KW-0547">Nucleotide-binding</keyword>
<dbReference type="GO" id="GO:0006637">
    <property type="term" value="P:acyl-CoA metabolic process"/>
    <property type="evidence" value="ECO:0007669"/>
    <property type="project" value="TreeGrafter"/>
</dbReference>
<keyword evidence="7" id="KW-1185">Reference proteome</keyword>
<evidence type="ECO:0000259" key="5">
    <source>
        <dbReference type="Pfam" id="PF00501"/>
    </source>
</evidence>
<dbReference type="Gene3D" id="3.40.50.12780">
    <property type="entry name" value="N-terminal domain of ligase-like"/>
    <property type="match status" value="1"/>
</dbReference>
<dbReference type="PANTHER" id="PTHR43605:SF10">
    <property type="entry name" value="ACYL-COA SYNTHETASE MEDIUM CHAIN FAMILY MEMBER 3"/>
    <property type="match status" value="1"/>
</dbReference>
<keyword evidence="2" id="KW-0436">Ligase</keyword>